<dbReference type="Proteomes" id="UP001516400">
    <property type="component" value="Unassembled WGS sequence"/>
</dbReference>
<sequence length="196" mass="22857">MFVQLMEKIESLEIAVTFNGDMVERMNKSFEEVKKENENLREEHEKMKAEVQQHRMDMSTLKEKAISSEISAEVRSRSYNIIMMSAQDETRETIPSSRPLRPFIVTFTDYKVKNLVLTNRKAKGSITPTILNLEGTVRNIYINEDIPKVVQELFRKGEELRNAGFKYVWVKNGNVFCREDESSKLYYSEVSVKSIN</sequence>
<evidence type="ECO:0000259" key="2">
    <source>
        <dbReference type="Pfam" id="PF25298"/>
    </source>
</evidence>
<feature type="coiled-coil region" evidence="1">
    <location>
        <begin position="23"/>
        <end position="64"/>
    </location>
</feature>
<feature type="domain" description="FP protein C-terminal" evidence="2">
    <location>
        <begin position="158"/>
        <end position="186"/>
    </location>
</feature>
<keyword evidence="4" id="KW-1185">Reference proteome</keyword>
<evidence type="ECO:0000256" key="1">
    <source>
        <dbReference type="SAM" id="Coils"/>
    </source>
</evidence>
<organism evidence="3 4">
    <name type="scientific">Cryptolaemus montrouzieri</name>
    <dbReference type="NCBI Taxonomy" id="559131"/>
    <lineage>
        <taxon>Eukaryota</taxon>
        <taxon>Metazoa</taxon>
        <taxon>Ecdysozoa</taxon>
        <taxon>Arthropoda</taxon>
        <taxon>Hexapoda</taxon>
        <taxon>Insecta</taxon>
        <taxon>Pterygota</taxon>
        <taxon>Neoptera</taxon>
        <taxon>Endopterygota</taxon>
        <taxon>Coleoptera</taxon>
        <taxon>Polyphaga</taxon>
        <taxon>Cucujiformia</taxon>
        <taxon>Coccinelloidea</taxon>
        <taxon>Coccinellidae</taxon>
        <taxon>Scymninae</taxon>
        <taxon>Scymnini</taxon>
        <taxon>Cryptolaemus</taxon>
    </lineage>
</organism>
<protein>
    <recommendedName>
        <fullName evidence="2">FP protein C-terminal domain-containing protein</fullName>
    </recommendedName>
</protein>
<proteinExistence type="predicted"/>
<keyword evidence="1" id="KW-0175">Coiled coil</keyword>
<evidence type="ECO:0000313" key="3">
    <source>
        <dbReference type="EMBL" id="KAL3277714.1"/>
    </source>
</evidence>
<evidence type="ECO:0000313" key="4">
    <source>
        <dbReference type="Proteomes" id="UP001516400"/>
    </source>
</evidence>
<comment type="caution">
    <text evidence="3">The sequence shown here is derived from an EMBL/GenBank/DDBJ whole genome shotgun (WGS) entry which is preliminary data.</text>
</comment>
<dbReference type="InterPro" id="IPR057251">
    <property type="entry name" value="FP_C"/>
</dbReference>
<reference evidence="3 4" key="1">
    <citation type="journal article" date="2021" name="BMC Biol.">
        <title>Horizontally acquired antibacterial genes associated with adaptive radiation of ladybird beetles.</title>
        <authorList>
            <person name="Li H.S."/>
            <person name="Tang X.F."/>
            <person name="Huang Y.H."/>
            <person name="Xu Z.Y."/>
            <person name="Chen M.L."/>
            <person name="Du X.Y."/>
            <person name="Qiu B.Y."/>
            <person name="Chen P.T."/>
            <person name="Zhang W."/>
            <person name="Slipinski A."/>
            <person name="Escalona H.E."/>
            <person name="Waterhouse R.M."/>
            <person name="Zwick A."/>
            <person name="Pang H."/>
        </authorList>
    </citation>
    <scope>NUCLEOTIDE SEQUENCE [LARGE SCALE GENOMIC DNA]</scope>
    <source>
        <strain evidence="3">SYSU2018</strain>
    </source>
</reference>
<accession>A0ABD2NGQ3</accession>
<name>A0ABD2NGQ3_9CUCU</name>
<gene>
    <name evidence="3" type="ORF">HHI36_013057</name>
</gene>
<dbReference type="AlphaFoldDB" id="A0ABD2NGQ3"/>
<dbReference type="Pfam" id="PF25298">
    <property type="entry name" value="Baculo_FP_2nd"/>
    <property type="match status" value="1"/>
</dbReference>
<dbReference type="EMBL" id="JABFTP020000103">
    <property type="protein sequence ID" value="KAL3277714.1"/>
    <property type="molecule type" value="Genomic_DNA"/>
</dbReference>